<evidence type="ECO:0000256" key="2">
    <source>
        <dbReference type="ARBA" id="ARBA00022963"/>
    </source>
</evidence>
<evidence type="ECO:0000259" key="5">
    <source>
        <dbReference type="PROSITE" id="PS51635"/>
    </source>
</evidence>
<feature type="active site" description="Nucleophile" evidence="4">
    <location>
        <position position="71"/>
    </location>
</feature>
<dbReference type="InterPro" id="IPR002641">
    <property type="entry name" value="PNPLA_dom"/>
</dbReference>
<feature type="short sequence motif" description="GXSXG" evidence="4">
    <location>
        <begin position="69"/>
        <end position="73"/>
    </location>
</feature>
<dbReference type="PANTHER" id="PTHR24185:SF1">
    <property type="entry name" value="CALCIUM-INDEPENDENT PHOSPHOLIPASE A2-GAMMA"/>
    <property type="match status" value="1"/>
</dbReference>
<dbReference type="GO" id="GO:0046486">
    <property type="term" value="P:glycerolipid metabolic process"/>
    <property type="evidence" value="ECO:0007669"/>
    <property type="project" value="UniProtKB-ARBA"/>
</dbReference>
<keyword evidence="3 4" id="KW-0443">Lipid metabolism</keyword>
<dbReference type="GO" id="GO:0019369">
    <property type="term" value="P:arachidonate metabolic process"/>
    <property type="evidence" value="ECO:0007669"/>
    <property type="project" value="TreeGrafter"/>
</dbReference>
<dbReference type="PANTHER" id="PTHR24185">
    <property type="entry name" value="CALCIUM-INDEPENDENT PHOSPHOLIPASE A2-GAMMA"/>
    <property type="match status" value="1"/>
</dbReference>
<keyword evidence="7" id="KW-1185">Reference proteome</keyword>
<dbReference type="GO" id="GO:0016020">
    <property type="term" value="C:membrane"/>
    <property type="evidence" value="ECO:0007669"/>
    <property type="project" value="TreeGrafter"/>
</dbReference>
<keyword evidence="1 4" id="KW-0378">Hydrolase</keyword>
<accession>A0A2T2NH76</accession>
<name>A0A2T2NH76_CORCC</name>
<dbReference type="GO" id="GO:0047499">
    <property type="term" value="F:calcium-independent phospholipase A2 activity"/>
    <property type="evidence" value="ECO:0007669"/>
    <property type="project" value="TreeGrafter"/>
</dbReference>
<dbReference type="PROSITE" id="PS51635">
    <property type="entry name" value="PNPLA"/>
    <property type="match status" value="1"/>
</dbReference>
<feature type="domain" description="PNPLA" evidence="5">
    <location>
        <begin position="17"/>
        <end position="322"/>
    </location>
</feature>
<evidence type="ECO:0000313" key="7">
    <source>
        <dbReference type="Proteomes" id="UP000240883"/>
    </source>
</evidence>
<organism evidence="6 7">
    <name type="scientific">Corynespora cassiicola Philippines</name>
    <dbReference type="NCBI Taxonomy" id="1448308"/>
    <lineage>
        <taxon>Eukaryota</taxon>
        <taxon>Fungi</taxon>
        <taxon>Dikarya</taxon>
        <taxon>Ascomycota</taxon>
        <taxon>Pezizomycotina</taxon>
        <taxon>Dothideomycetes</taxon>
        <taxon>Pleosporomycetidae</taxon>
        <taxon>Pleosporales</taxon>
        <taxon>Corynesporascaceae</taxon>
        <taxon>Corynespora</taxon>
    </lineage>
</organism>
<dbReference type="InterPro" id="IPR016035">
    <property type="entry name" value="Acyl_Trfase/lysoPLipase"/>
</dbReference>
<dbReference type="Gene3D" id="3.40.1090.10">
    <property type="entry name" value="Cytosolic phospholipase A2 catalytic domain"/>
    <property type="match status" value="1"/>
</dbReference>
<evidence type="ECO:0000256" key="4">
    <source>
        <dbReference type="PROSITE-ProRule" id="PRU01161"/>
    </source>
</evidence>
<dbReference type="OrthoDB" id="1658288at2759"/>
<evidence type="ECO:0000256" key="1">
    <source>
        <dbReference type="ARBA" id="ARBA00022801"/>
    </source>
</evidence>
<evidence type="ECO:0000256" key="3">
    <source>
        <dbReference type="ARBA" id="ARBA00023098"/>
    </source>
</evidence>
<dbReference type="Proteomes" id="UP000240883">
    <property type="component" value="Unassembled WGS sequence"/>
</dbReference>
<feature type="short sequence motif" description="GXGXXG" evidence="4">
    <location>
        <begin position="21"/>
        <end position="26"/>
    </location>
</feature>
<dbReference type="SUPFAM" id="SSF52151">
    <property type="entry name" value="FabD/lysophospholipase-like"/>
    <property type="match status" value="1"/>
</dbReference>
<dbReference type="GO" id="GO:0016042">
    <property type="term" value="P:lipid catabolic process"/>
    <property type="evidence" value="ECO:0007669"/>
    <property type="project" value="UniProtKB-UniRule"/>
</dbReference>
<proteinExistence type="predicted"/>
<protein>
    <submittedName>
        <fullName evidence="6">FabD/lysophospholipase-like protein</fullName>
    </submittedName>
</protein>
<dbReference type="CDD" id="cd07216">
    <property type="entry name" value="Pat17_PNPLA8_PNPLA9_like3"/>
    <property type="match status" value="1"/>
</dbReference>
<sequence>MDLSNAETNPHAPLRLLSLDGGGVRGLSSLMVLEDLMESIAQEEKRLGRRPYDDHTPLKPCDYFDLIGGTSTGGIIAILLSRLRLDCKQCIDIYTKLAEKIFKHDKSIKMFGMKVPIGSTRFSGTVLEQAIKSALVELGYDENELMWDDSLFEEVPDSDLPRDSIWSDAAPAMGPEPIVFTESPVATRKSSEGAISGRSDRTAIPTSNVADEQTPALYRDDPFADPTPLRSETWKMRSRNSVHKKAGQRGCRGFVLTSLKNALGLPRLLSTYDPNDRTTRIWEALRATSAAPTFFEEMQFGTPKVTYLDGGVGFNNPCAEVDYAAKALWEGRSIGVIVSVGTGLQSIPSVKKMASWLPFGLGTDIALVSALAGMATSTARVDNEMKRMYYNTSTRYYRFDVDRGLANISLEQWMKEDEMAALTEQYMRDAKQQRSAHQLGEILAKLSALPPKFEIGATHFRVGMDGHGLTDQSFELVQIDFKTGGRVGQITNLDDLQLPPKSVRDSSPSGEFGLALNTEGKLRRVYPVPEDLDGDGKRQESAVFHCVRADNICLRTVKTGIPQGRYRVRFIVSFHDTENNPPCDLVFSVGRPFDVKTFAKRYVDVHITPDVVPVLLHPDAVRVRVGKRRYRDKKGKGWLELEGDVDVNVGLDGALGFVISKKYEEDIYTGGWLFGGVRLEPVFSGRKDRAPKILD</sequence>
<gene>
    <name evidence="6" type="ORF">BS50DRAFT_636579</name>
</gene>
<feature type="active site" description="Proton acceptor" evidence="4">
    <location>
        <position position="309"/>
    </location>
</feature>
<feature type="short sequence motif" description="DGA/G" evidence="4">
    <location>
        <begin position="309"/>
        <end position="311"/>
    </location>
</feature>
<dbReference type="EMBL" id="KZ678138">
    <property type="protein sequence ID" value="PSN64388.1"/>
    <property type="molecule type" value="Genomic_DNA"/>
</dbReference>
<evidence type="ECO:0000313" key="6">
    <source>
        <dbReference type="EMBL" id="PSN64388.1"/>
    </source>
</evidence>
<dbReference type="Pfam" id="PF01734">
    <property type="entry name" value="Patatin"/>
    <property type="match status" value="1"/>
</dbReference>
<dbReference type="STRING" id="1448308.A0A2T2NH76"/>
<keyword evidence="2 4" id="KW-0442">Lipid degradation</keyword>
<dbReference type="AlphaFoldDB" id="A0A2T2NH76"/>
<reference evidence="6 7" key="1">
    <citation type="journal article" date="2018" name="Front. Microbiol.">
        <title>Genome-Wide Analysis of Corynespora cassiicola Leaf Fall Disease Putative Effectors.</title>
        <authorList>
            <person name="Lopez D."/>
            <person name="Ribeiro S."/>
            <person name="Label P."/>
            <person name="Fumanal B."/>
            <person name="Venisse J.S."/>
            <person name="Kohler A."/>
            <person name="de Oliveira R.R."/>
            <person name="Labutti K."/>
            <person name="Lipzen A."/>
            <person name="Lail K."/>
            <person name="Bauer D."/>
            <person name="Ohm R.A."/>
            <person name="Barry K.W."/>
            <person name="Spatafora J."/>
            <person name="Grigoriev I.V."/>
            <person name="Martin F.M."/>
            <person name="Pujade-Renaud V."/>
        </authorList>
    </citation>
    <scope>NUCLEOTIDE SEQUENCE [LARGE SCALE GENOMIC DNA]</scope>
    <source>
        <strain evidence="6 7">Philippines</strain>
    </source>
</reference>